<proteinExistence type="predicted"/>
<keyword evidence="2" id="KW-0812">Transmembrane</keyword>
<comment type="caution">
    <text evidence="4">The sequence shown here is derived from an EMBL/GenBank/DDBJ whole genome shotgun (WGS) entry which is preliminary data.</text>
</comment>
<evidence type="ECO:0000313" key="3">
    <source>
        <dbReference type="EMBL" id="CAF0740670.1"/>
    </source>
</evidence>
<sequence>MSSVFVYVIFLFIALPTLSVLIACIVECTRRYSLRRKQKYLLSYSLKSKIFESEQSLPLADDEQKSYNQVISLSTSNIPKRNVKIKKISKKKLFKQKTDEQVSSISKNCLSITLNPQNDIYHQTSRVQHNLNDDENSNDEDSRCSNDLCNENISDNLRTHLPCQWNIRHFDYKENEHRKFENHNSWTYNSNIKSEEPPPPSYEIATTDNF</sequence>
<dbReference type="Proteomes" id="UP000663829">
    <property type="component" value="Unassembled WGS sequence"/>
</dbReference>
<evidence type="ECO:0000256" key="1">
    <source>
        <dbReference type="SAM" id="MobiDB-lite"/>
    </source>
</evidence>
<dbReference type="EMBL" id="CAJOBC010002275">
    <property type="protein sequence ID" value="CAF3724851.1"/>
    <property type="molecule type" value="Genomic_DNA"/>
</dbReference>
<reference evidence="4" key="1">
    <citation type="submission" date="2021-02" db="EMBL/GenBank/DDBJ databases">
        <authorList>
            <person name="Nowell W R."/>
        </authorList>
    </citation>
    <scope>NUCLEOTIDE SEQUENCE</scope>
</reference>
<dbReference type="Proteomes" id="UP000681722">
    <property type="component" value="Unassembled WGS sequence"/>
</dbReference>
<feature type="transmembrane region" description="Helical" evidence="2">
    <location>
        <begin position="6"/>
        <end position="29"/>
    </location>
</feature>
<dbReference type="EMBL" id="CAJOBA010000261">
    <property type="protein sequence ID" value="CAF3518064.1"/>
    <property type="molecule type" value="Genomic_DNA"/>
</dbReference>
<evidence type="ECO:0000313" key="5">
    <source>
        <dbReference type="EMBL" id="CAF3518064.1"/>
    </source>
</evidence>
<keyword evidence="7" id="KW-1185">Reference proteome</keyword>
<feature type="region of interest" description="Disordered" evidence="1">
    <location>
        <begin position="191"/>
        <end position="210"/>
    </location>
</feature>
<evidence type="ECO:0000256" key="2">
    <source>
        <dbReference type="SAM" id="Phobius"/>
    </source>
</evidence>
<dbReference type="EMBL" id="CAJNOK010000261">
    <property type="protein sequence ID" value="CAF0740670.1"/>
    <property type="molecule type" value="Genomic_DNA"/>
</dbReference>
<accession>A0A814D6D6</accession>
<dbReference type="Proteomes" id="UP000677228">
    <property type="component" value="Unassembled WGS sequence"/>
</dbReference>
<evidence type="ECO:0000313" key="7">
    <source>
        <dbReference type="Proteomes" id="UP000663829"/>
    </source>
</evidence>
<evidence type="ECO:0000313" key="6">
    <source>
        <dbReference type="EMBL" id="CAF3724851.1"/>
    </source>
</evidence>
<dbReference type="Proteomes" id="UP000682733">
    <property type="component" value="Unassembled WGS sequence"/>
</dbReference>
<evidence type="ECO:0000313" key="4">
    <source>
        <dbReference type="EMBL" id="CAF0948991.1"/>
    </source>
</evidence>
<protein>
    <submittedName>
        <fullName evidence="4">Uncharacterized protein</fullName>
    </submittedName>
</protein>
<gene>
    <name evidence="4" type="ORF">GPM918_LOCUS11131</name>
    <name evidence="3" type="ORF">OVA965_LOCUS1419</name>
    <name evidence="6" type="ORF">SRO942_LOCUS11132</name>
    <name evidence="5" type="ORF">TMI583_LOCUS1420</name>
</gene>
<dbReference type="EMBL" id="CAJNOQ010002275">
    <property type="protein sequence ID" value="CAF0948991.1"/>
    <property type="molecule type" value="Genomic_DNA"/>
</dbReference>
<keyword evidence="2" id="KW-1133">Transmembrane helix</keyword>
<keyword evidence="2" id="KW-0472">Membrane</keyword>
<name>A0A814D6D6_9BILA</name>
<dbReference type="AlphaFoldDB" id="A0A814D6D6"/>
<organism evidence="4 7">
    <name type="scientific">Didymodactylos carnosus</name>
    <dbReference type="NCBI Taxonomy" id="1234261"/>
    <lineage>
        <taxon>Eukaryota</taxon>
        <taxon>Metazoa</taxon>
        <taxon>Spiralia</taxon>
        <taxon>Gnathifera</taxon>
        <taxon>Rotifera</taxon>
        <taxon>Eurotatoria</taxon>
        <taxon>Bdelloidea</taxon>
        <taxon>Philodinida</taxon>
        <taxon>Philodinidae</taxon>
        <taxon>Didymodactylos</taxon>
    </lineage>
</organism>